<keyword evidence="3" id="KW-1185">Reference proteome</keyword>
<gene>
    <name evidence="2" type="ORF">CFIO01_11907</name>
</gene>
<proteinExistence type="predicted"/>
<organism evidence="2 3">
    <name type="scientific">Colletotrichum fioriniae PJ7</name>
    <dbReference type="NCBI Taxonomy" id="1445577"/>
    <lineage>
        <taxon>Eukaryota</taxon>
        <taxon>Fungi</taxon>
        <taxon>Dikarya</taxon>
        <taxon>Ascomycota</taxon>
        <taxon>Pezizomycotina</taxon>
        <taxon>Sordariomycetes</taxon>
        <taxon>Hypocreomycetidae</taxon>
        <taxon>Glomerellales</taxon>
        <taxon>Glomerellaceae</taxon>
        <taxon>Colletotrichum</taxon>
        <taxon>Colletotrichum acutatum species complex</taxon>
    </lineage>
</organism>
<name>A0A010QP63_9PEZI</name>
<dbReference type="AlphaFoldDB" id="A0A010QP63"/>
<accession>A0A010QP63</accession>
<feature type="signal peptide" evidence="1">
    <location>
        <begin position="1"/>
        <end position="19"/>
    </location>
</feature>
<feature type="chain" id="PRO_5001456041" evidence="1">
    <location>
        <begin position="20"/>
        <end position="145"/>
    </location>
</feature>
<reference evidence="2 3" key="1">
    <citation type="submission" date="2014-02" db="EMBL/GenBank/DDBJ databases">
        <title>The genome sequence of Colletotrichum fioriniae PJ7.</title>
        <authorList>
            <person name="Baroncelli R."/>
            <person name="Thon M.R."/>
        </authorList>
    </citation>
    <scope>NUCLEOTIDE SEQUENCE [LARGE SCALE GENOMIC DNA]</scope>
    <source>
        <strain evidence="2 3">PJ7</strain>
    </source>
</reference>
<evidence type="ECO:0000256" key="1">
    <source>
        <dbReference type="SAM" id="SignalP"/>
    </source>
</evidence>
<dbReference type="HOGENOM" id="CLU_1786692_0_0_1"/>
<evidence type="ECO:0000313" key="2">
    <source>
        <dbReference type="EMBL" id="EXF78475.1"/>
    </source>
</evidence>
<dbReference type="OrthoDB" id="10258309at2759"/>
<dbReference type="Proteomes" id="UP000020467">
    <property type="component" value="Unassembled WGS sequence"/>
</dbReference>
<dbReference type="EMBL" id="JARH01000639">
    <property type="protein sequence ID" value="EXF78475.1"/>
    <property type="molecule type" value="Genomic_DNA"/>
</dbReference>
<protein>
    <submittedName>
        <fullName evidence="2">Uncharacterized protein</fullName>
    </submittedName>
</protein>
<dbReference type="KEGG" id="cfj:CFIO01_11907"/>
<sequence length="145" mass="15986">MQLFKIFICHVLCLSLVLAGVIDDRSTRSVTSGTEDQELKRTVSEPAINTPNSDEMLLDSINTGRATFAKLIVGSGERQDGISNSLRDGEAQTTDAEIRDVALNLTGRADPPAMTDSFAYCVNCVWVCKVATETMRWTEARQFHE</sequence>
<keyword evidence="1" id="KW-0732">Signal</keyword>
<evidence type="ECO:0000313" key="3">
    <source>
        <dbReference type="Proteomes" id="UP000020467"/>
    </source>
</evidence>
<comment type="caution">
    <text evidence="2">The sequence shown here is derived from an EMBL/GenBank/DDBJ whole genome shotgun (WGS) entry which is preliminary data.</text>
</comment>